<keyword evidence="9" id="KW-1185">Reference proteome</keyword>
<feature type="domain" description="Calpain catalytic" evidence="6">
    <location>
        <begin position="1"/>
        <end position="84"/>
    </location>
</feature>
<dbReference type="STRING" id="6412.T1EIJ8"/>
<dbReference type="SUPFAM" id="SSF54001">
    <property type="entry name" value="Cysteine proteinases"/>
    <property type="match status" value="1"/>
</dbReference>
<dbReference type="InterPro" id="IPR022684">
    <property type="entry name" value="Calpain_cysteine_protease"/>
</dbReference>
<sequence length="84" mass="9500">WNFGTWEDVYIEDRLPSVDGKLVMAHNVEEPNELWVPLCESAYAGSYEHLCGGQTTYALVDFTGGITERIDLKTVSHSFIHLLL</sequence>
<evidence type="ECO:0000256" key="4">
    <source>
        <dbReference type="ARBA" id="ARBA00022807"/>
    </source>
</evidence>
<accession>T1EIJ8</accession>
<reference evidence="8" key="3">
    <citation type="submission" date="2015-06" db="UniProtKB">
        <authorList>
            <consortium name="EnsemblMetazoa"/>
        </authorList>
    </citation>
    <scope>IDENTIFICATION</scope>
</reference>
<evidence type="ECO:0000313" key="8">
    <source>
        <dbReference type="EnsemblMetazoa" id="HelroP137346"/>
    </source>
</evidence>
<evidence type="ECO:0000256" key="3">
    <source>
        <dbReference type="ARBA" id="ARBA00022801"/>
    </source>
</evidence>
<keyword evidence="3" id="KW-0378">Hydrolase</keyword>
<dbReference type="InterPro" id="IPR001300">
    <property type="entry name" value="Peptidase_C2_calpain_cat"/>
</dbReference>
<comment type="similarity">
    <text evidence="1">Belongs to the peptidase C2 family.</text>
</comment>
<dbReference type="PROSITE" id="PS50203">
    <property type="entry name" value="CALPAIN_CAT"/>
    <property type="match status" value="1"/>
</dbReference>
<dbReference type="HOGENOM" id="CLU_2533934_0_0_1"/>
<dbReference type="RefSeq" id="XP_009014991.1">
    <property type="nucleotide sequence ID" value="XM_009016743.1"/>
</dbReference>
<dbReference type="OrthoDB" id="424753at2759"/>
<dbReference type="EMBL" id="AMQM01003704">
    <property type="status" value="NOT_ANNOTATED_CDS"/>
    <property type="molecule type" value="Genomic_DNA"/>
</dbReference>
<dbReference type="eggNOG" id="KOG0045">
    <property type="taxonomic scope" value="Eukaryota"/>
</dbReference>
<dbReference type="KEGG" id="hro:HELRODRAFT_137346"/>
<organism evidence="8 9">
    <name type="scientific">Helobdella robusta</name>
    <name type="common">Californian leech</name>
    <dbReference type="NCBI Taxonomy" id="6412"/>
    <lineage>
        <taxon>Eukaryota</taxon>
        <taxon>Metazoa</taxon>
        <taxon>Spiralia</taxon>
        <taxon>Lophotrochozoa</taxon>
        <taxon>Annelida</taxon>
        <taxon>Clitellata</taxon>
        <taxon>Hirudinea</taxon>
        <taxon>Rhynchobdellida</taxon>
        <taxon>Glossiphoniidae</taxon>
        <taxon>Helobdella</taxon>
    </lineage>
</organism>
<name>T1EIJ8_HELRO</name>
<evidence type="ECO:0000313" key="7">
    <source>
        <dbReference type="EMBL" id="ESO06895.1"/>
    </source>
</evidence>
<gene>
    <name evidence="8" type="primary">20196398</name>
    <name evidence="7" type="ORF">HELRODRAFT_137346</name>
</gene>
<dbReference type="PANTHER" id="PTHR10183:SF379">
    <property type="entry name" value="CALPAIN-5"/>
    <property type="match status" value="1"/>
</dbReference>
<dbReference type="GeneID" id="20196398"/>
<keyword evidence="4" id="KW-0788">Thiol protease</keyword>
<reference evidence="7 9" key="2">
    <citation type="journal article" date="2013" name="Nature">
        <title>Insights into bilaterian evolution from three spiralian genomes.</title>
        <authorList>
            <person name="Simakov O."/>
            <person name="Marletaz F."/>
            <person name="Cho S.J."/>
            <person name="Edsinger-Gonzales E."/>
            <person name="Havlak P."/>
            <person name="Hellsten U."/>
            <person name="Kuo D.H."/>
            <person name="Larsson T."/>
            <person name="Lv J."/>
            <person name="Arendt D."/>
            <person name="Savage R."/>
            <person name="Osoegawa K."/>
            <person name="de Jong P."/>
            <person name="Grimwood J."/>
            <person name="Chapman J.A."/>
            <person name="Shapiro H."/>
            <person name="Aerts A."/>
            <person name="Otillar R.P."/>
            <person name="Terry A.Y."/>
            <person name="Boore J.L."/>
            <person name="Grigoriev I.V."/>
            <person name="Lindberg D.R."/>
            <person name="Seaver E.C."/>
            <person name="Weisblat D.A."/>
            <person name="Putnam N.H."/>
            <person name="Rokhsar D.S."/>
        </authorList>
    </citation>
    <scope>NUCLEOTIDE SEQUENCE</scope>
</reference>
<dbReference type="InParanoid" id="T1EIJ8"/>
<dbReference type="EMBL" id="KB096275">
    <property type="protein sequence ID" value="ESO06895.1"/>
    <property type="molecule type" value="Genomic_DNA"/>
</dbReference>
<reference evidence="9" key="1">
    <citation type="submission" date="2012-12" db="EMBL/GenBank/DDBJ databases">
        <authorList>
            <person name="Hellsten U."/>
            <person name="Grimwood J."/>
            <person name="Chapman J.A."/>
            <person name="Shapiro H."/>
            <person name="Aerts A."/>
            <person name="Otillar R.P."/>
            <person name="Terry A.Y."/>
            <person name="Boore J.L."/>
            <person name="Simakov O."/>
            <person name="Marletaz F."/>
            <person name="Cho S.-J."/>
            <person name="Edsinger-Gonzales E."/>
            <person name="Havlak P."/>
            <person name="Kuo D.-H."/>
            <person name="Larsson T."/>
            <person name="Lv J."/>
            <person name="Arendt D."/>
            <person name="Savage R."/>
            <person name="Osoegawa K."/>
            <person name="de Jong P."/>
            <person name="Lindberg D.R."/>
            <person name="Seaver E.C."/>
            <person name="Weisblat D.A."/>
            <person name="Putnam N.H."/>
            <person name="Grigoriev I.V."/>
            <person name="Rokhsar D.S."/>
        </authorList>
    </citation>
    <scope>NUCLEOTIDE SEQUENCE</scope>
</reference>
<comment type="caution">
    <text evidence="5">Lacks conserved residue(s) required for the propagation of feature annotation.</text>
</comment>
<evidence type="ECO:0000256" key="5">
    <source>
        <dbReference type="PROSITE-ProRule" id="PRU00239"/>
    </source>
</evidence>
<proteinExistence type="inferred from homology"/>
<protein>
    <recommendedName>
        <fullName evidence="6">Calpain catalytic domain-containing protein</fullName>
    </recommendedName>
</protein>
<evidence type="ECO:0000256" key="2">
    <source>
        <dbReference type="ARBA" id="ARBA00022670"/>
    </source>
</evidence>
<dbReference type="GO" id="GO:0006508">
    <property type="term" value="P:proteolysis"/>
    <property type="evidence" value="ECO:0007669"/>
    <property type="project" value="UniProtKB-KW"/>
</dbReference>
<dbReference type="PANTHER" id="PTHR10183">
    <property type="entry name" value="CALPAIN"/>
    <property type="match status" value="1"/>
</dbReference>
<evidence type="ECO:0000256" key="1">
    <source>
        <dbReference type="ARBA" id="ARBA00007623"/>
    </source>
</evidence>
<dbReference type="EnsemblMetazoa" id="HelroT137346">
    <property type="protein sequence ID" value="HelroP137346"/>
    <property type="gene ID" value="HelroG137346"/>
</dbReference>
<dbReference type="Proteomes" id="UP000015101">
    <property type="component" value="Unassembled WGS sequence"/>
</dbReference>
<dbReference type="GO" id="GO:0004198">
    <property type="term" value="F:calcium-dependent cysteine-type endopeptidase activity"/>
    <property type="evidence" value="ECO:0007669"/>
    <property type="project" value="InterPro"/>
</dbReference>
<dbReference type="Pfam" id="PF00648">
    <property type="entry name" value="Peptidase_C2"/>
    <property type="match status" value="1"/>
</dbReference>
<keyword evidence="2" id="KW-0645">Protease</keyword>
<evidence type="ECO:0000313" key="9">
    <source>
        <dbReference type="Proteomes" id="UP000015101"/>
    </source>
</evidence>
<dbReference type="InterPro" id="IPR038765">
    <property type="entry name" value="Papain-like_cys_pep_sf"/>
</dbReference>
<evidence type="ECO:0000259" key="6">
    <source>
        <dbReference type="PROSITE" id="PS50203"/>
    </source>
</evidence>
<dbReference type="AlphaFoldDB" id="T1EIJ8"/>
<dbReference type="CTD" id="20196398"/>